<proteinExistence type="predicted"/>
<dbReference type="EMBL" id="AC084380">
    <property type="protein sequence ID" value="AAK52136.1"/>
    <property type="molecule type" value="Genomic_DNA"/>
</dbReference>
<evidence type="ECO:0000256" key="1">
    <source>
        <dbReference type="SAM" id="MobiDB-lite"/>
    </source>
</evidence>
<feature type="compositionally biased region" description="Basic and acidic residues" evidence="1">
    <location>
        <begin position="10"/>
        <end position="22"/>
    </location>
</feature>
<feature type="region of interest" description="Disordered" evidence="1">
    <location>
        <begin position="57"/>
        <end position="94"/>
    </location>
</feature>
<name>Q94H79_ORYSJ</name>
<dbReference type="AlphaFoldDB" id="Q94H79"/>
<reference evidence="3" key="2">
    <citation type="journal article" date="2008" name="Nucleic Acids Res.">
        <title>The rice annotation project database (RAP-DB): 2008 update.</title>
        <authorList>
            <consortium name="The rice annotation project (RAP)"/>
        </authorList>
    </citation>
    <scope>GENOME REANNOTATION</scope>
    <source>
        <strain evidence="3">cv. Nipponbare</strain>
    </source>
</reference>
<feature type="region of interest" description="Disordered" evidence="1">
    <location>
        <begin position="1"/>
        <end position="25"/>
    </location>
</feature>
<organism evidence="2 3">
    <name type="scientific">Oryza sativa subsp. japonica</name>
    <name type="common">Rice</name>
    <dbReference type="NCBI Taxonomy" id="39947"/>
    <lineage>
        <taxon>Eukaryota</taxon>
        <taxon>Viridiplantae</taxon>
        <taxon>Streptophyta</taxon>
        <taxon>Embryophyta</taxon>
        <taxon>Tracheophyta</taxon>
        <taxon>Spermatophyta</taxon>
        <taxon>Magnoliopsida</taxon>
        <taxon>Liliopsida</taxon>
        <taxon>Poales</taxon>
        <taxon>Poaceae</taxon>
        <taxon>BOP clade</taxon>
        <taxon>Oryzoideae</taxon>
        <taxon>Oryzeae</taxon>
        <taxon>Oryzinae</taxon>
        <taxon>Oryza</taxon>
        <taxon>Oryza sativa</taxon>
    </lineage>
</organism>
<evidence type="ECO:0000313" key="2">
    <source>
        <dbReference type="EMBL" id="AAK52136.1"/>
    </source>
</evidence>
<gene>
    <name evidence="2" type="ordered locus">Os03g28360</name>
</gene>
<sequence>MRAGRPALARQREEGRWRREEVTSSEMLVETMMRTGDNDDANPTTTTTVRAVIAASAGGGGWREEAASGSRRPLAGGGASSETHAGDDDDAELSTTSTVWAPRVASAGGGGACGRPSAQRQAGRISANGPGADLVPPWWLSRSPHRRGRYLSANHFGAEVPNLSAKIVGANIGYLEPDRGRPSQFSLYSSPAARLGFGRHRVLLAESPLKTSLIEGDLCGIELGIDREDESTHGSQFEEMTVRQLVFFAKPTFEELMSRIKHELDWSDELEELFEEDVDVGEGVHGGEDVEVREEVHGEENMPVREEVCVEGNVPLREEVHAEDNVPLREEVNVEEVRERVNGEEDVEVRAEGHVKDGREVGEDEELSDVKANAKDVSMGFRELVRTKLYSRQDCEKAMISSGLNPGWLGRDS</sequence>
<protein>
    <submittedName>
        <fullName evidence="2">Uncharacterized protein</fullName>
    </submittedName>
</protein>
<accession>Q94H79</accession>
<evidence type="ECO:0000313" key="3">
    <source>
        <dbReference type="Proteomes" id="UP000000763"/>
    </source>
</evidence>
<dbReference type="Proteomes" id="UP000000763">
    <property type="component" value="Chromosome 3"/>
</dbReference>
<feature type="region of interest" description="Disordered" evidence="1">
    <location>
        <begin position="106"/>
        <end position="129"/>
    </location>
</feature>
<reference evidence="3" key="1">
    <citation type="journal article" date="2005" name="Nature">
        <title>The map-based sequence of the rice genome.</title>
        <authorList>
            <consortium name="International rice genome sequencing project (IRGSP)"/>
            <person name="Matsumoto T."/>
            <person name="Wu J."/>
            <person name="Kanamori H."/>
            <person name="Katayose Y."/>
            <person name="Fujisawa M."/>
            <person name="Namiki N."/>
            <person name="Mizuno H."/>
            <person name="Yamamoto K."/>
            <person name="Antonio B.A."/>
            <person name="Baba T."/>
            <person name="Sakata K."/>
            <person name="Nagamura Y."/>
            <person name="Aoki H."/>
            <person name="Arikawa K."/>
            <person name="Arita K."/>
            <person name="Bito T."/>
            <person name="Chiden Y."/>
            <person name="Fujitsuka N."/>
            <person name="Fukunaka R."/>
            <person name="Hamada M."/>
            <person name="Harada C."/>
            <person name="Hayashi A."/>
            <person name="Hijishita S."/>
            <person name="Honda M."/>
            <person name="Hosokawa S."/>
            <person name="Ichikawa Y."/>
            <person name="Idonuma A."/>
            <person name="Iijima M."/>
            <person name="Ikeda M."/>
            <person name="Ikeno M."/>
            <person name="Ito K."/>
            <person name="Ito S."/>
            <person name="Ito T."/>
            <person name="Ito Y."/>
            <person name="Ito Y."/>
            <person name="Iwabuchi A."/>
            <person name="Kamiya K."/>
            <person name="Karasawa W."/>
            <person name="Kurita K."/>
            <person name="Katagiri S."/>
            <person name="Kikuta A."/>
            <person name="Kobayashi H."/>
            <person name="Kobayashi N."/>
            <person name="Machita K."/>
            <person name="Maehara T."/>
            <person name="Masukawa M."/>
            <person name="Mizubayashi T."/>
            <person name="Mukai Y."/>
            <person name="Nagasaki H."/>
            <person name="Nagata Y."/>
            <person name="Naito S."/>
            <person name="Nakashima M."/>
            <person name="Nakama Y."/>
            <person name="Nakamichi Y."/>
            <person name="Nakamura M."/>
            <person name="Meguro A."/>
            <person name="Negishi M."/>
            <person name="Ohta I."/>
            <person name="Ohta T."/>
            <person name="Okamoto M."/>
            <person name="Ono N."/>
            <person name="Saji S."/>
            <person name="Sakaguchi M."/>
            <person name="Sakai K."/>
            <person name="Shibata M."/>
            <person name="Shimokawa T."/>
            <person name="Song J."/>
            <person name="Takazaki Y."/>
            <person name="Terasawa K."/>
            <person name="Tsugane M."/>
            <person name="Tsuji K."/>
            <person name="Ueda S."/>
            <person name="Waki K."/>
            <person name="Yamagata H."/>
            <person name="Yamamoto M."/>
            <person name="Yamamoto S."/>
            <person name="Yamane H."/>
            <person name="Yoshiki S."/>
            <person name="Yoshihara R."/>
            <person name="Yukawa K."/>
            <person name="Zhong H."/>
            <person name="Yano M."/>
            <person name="Yuan Q."/>
            <person name="Ouyang S."/>
            <person name="Liu J."/>
            <person name="Jones K.M."/>
            <person name="Gansberger K."/>
            <person name="Moffat K."/>
            <person name="Hill J."/>
            <person name="Bera J."/>
            <person name="Fadrosh D."/>
            <person name="Jin S."/>
            <person name="Johri S."/>
            <person name="Kim M."/>
            <person name="Overton L."/>
            <person name="Reardon M."/>
            <person name="Tsitrin T."/>
            <person name="Vuong H."/>
            <person name="Weaver B."/>
            <person name="Ciecko A."/>
            <person name="Tallon L."/>
            <person name="Jackson J."/>
            <person name="Pai G."/>
            <person name="Aken S.V."/>
            <person name="Utterback T."/>
            <person name="Reidmuller S."/>
            <person name="Feldblyum T."/>
            <person name="Hsiao J."/>
            <person name="Zismann V."/>
            <person name="Iobst S."/>
            <person name="de Vazeille A.R."/>
            <person name="Buell C.R."/>
            <person name="Ying K."/>
            <person name="Li Y."/>
            <person name="Lu T."/>
            <person name="Huang Y."/>
            <person name="Zhao Q."/>
            <person name="Feng Q."/>
            <person name="Zhang L."/>
            <person name="Zhu J."/>
            <person name="Weng Q."/>
            <person name="Mu J."/>
            <person name="Lu Y."/>
            <person name="Fan D."/>
            <person name="Liu Y."/>
            <person name="Guan J."/>
            <person name="Zhang Y."/>
            <person name="Yu S."/>
            <person name="Liu X."/>
            <person name="Zhang Y."/>
            <person name="Hong G."/>
            <person name="Han B."/>
            <person name="Choisne N."/>
            <person name="Demange N."/>
            <person name="Orjeda G."/>
            <person name="Samain S."/>
            <person name="Cattolico L."/>
            <person name="Pelletier E."/>
            <person name="Couloux A."/>
            <person name="Segurens B."/>
            <person name="Wincker P."/>
            <person name="D'Hont A."/>
            <person name="Scarpelli C."/>
            <person name="Weissenbach J."/>
            <person name="Salanoubat M."/>
            <person name="Quetier F."/>
            <person name="Yu Y."/>
            <person name="Kim H.R."/>
            <person name="Rambo T."/>
            <person name="Currie J."/>
            <person name="Collura K."/>
            <person name="Luo M."/>
            <person name="Yang T."/>
            <person name="Ammiraju J.S.S."/>
            <person name="Engler F."/>
            <person name="Soderlund C."/>
            <person name="Wing R.A."/>
            <person name="Palmer L.E."/>
            <person name="de la Bastide M."/>
            <person name="Spiegel L."/>
            <person name="Nascimento L."/>
            <person name="Zutavern T."/>
            <person name="O'Shaughnessy A."/>
            <person name="Dike S."/>
            <person name="Dedhia N."/>
            <person name="Preston R."/>
            <person name="Balija V."/>
            <person name="McCombie W.R."/>
            <person name="Chow T."/>
            <person name="Chen H."/>
            <person name="Chung M."/>
            <person name="Chen C."/>
            <person name="Shaw J."/>
            <person name="Wu H."/>
            <person name="Hsiao K."/>
            <person name="Chao Y."/>
            <person name="Chu M."/>
            <person name="Cheng C."/>
            <person name="Hour A."/>
            <person name="Lee P."/>
            <person name="Lin S."/>
            <person name="Lin Y."/>
            <person name="Liou J."/>
            <person name="Liu S."/>
            <person name="Hsing Y."/>
            <person name="Raghuvanshi S."/>
            <person name="Mohanty A."/>
            <person name="Bharti A.K."/>
            <person name="Gaur A."/>
            <person name="Gupta V."/>
            <person name="Kumar D."/>
            <person name="Ravi V."/>
            <person name="Vij S."/>
            <person name="Kapur A."/>
            <person name="Khurana P."/>
            <person name="Khurana P."/>
            <person name="Khurana J.P."/>
            <person name="Tyagi A.K."/>
            <person name="Gaikwad K."/>
            <person name="Singh A."/>
            <person name="Dalal V."/>
            <person name="Srivastava S."/>
            <person name="Dixit A."/>
            <person name="Pal A.K."/>
            <person name="Ghazi I.A."/>
            <person name="Yadav M."/>
            <person name="Pandit A."/>
            <person name="Bhargava A."/>
            <person name="Sureshbabu K."/>
            <person name="Batra K."/>
            <person name="Sharma T.R."/>
            <person name="Mohapatra T."/>
            <person name="Singh N.K."/>
            <person name="Messing J."/>
            <person name="Nelson A.B."/>
            <person name="Fuks G."/>
            <person name="Kavchok S."/>
            <person name="Keizer G."/>
            <person name="Linton E."/>
            <person name="Llaca V."/>
            <person name="Song R."/>
            <person name="Tanyolac B."/>
            <person name="Young S."/>
            <person name="Ho-Il K."/>
            <person name="Hahn J.H."/>
            <person name="Sangsakoo G."/>
            <person name="Vanavichit A."/>
            <person name="de Mattos Luiz.A.T."/>
            <person name="Zimmer P.D."/>
            <person name="Malone G."/>
            <person name="Dellagostin O."/>
            <person name="de Oliveira A.C."/>
            <person name="Bevan M."/>
            <person name="Bancroft I."/>
            <person name="Minx P."/>
            <person name="Cordum H."/>
            <person name="Wilson R."/>
            <person name="Cheng Z."/>
            <person name="Jin W."/>
            <person name="Jiang J."/>
            <person name="Leong S.A."/>
            <person name="Iwama H."/>
            <person name="Gojobori T."/>
            <person name="Itoh T."/>
            <person name="Niimura Y."/>
            <person name="Fujii Y."/>
            <person name="Habara T."/>
            <person name="Sakai H."/>
            <person name="Sato Y."/>
            <person name="Wilson G."/>
            <person name="Kumar K."/>
            <person name="McCouch S."/>
            <person name="Juretic N."/>
            <person name="Hoen D."/>
            <person name="Wright S."/>
            <person name="Bruskiewich R."/>
            <person name="Bureau T."/>
            <person name="Miyao A."/>
            <person name="Hirochika H."/>
            <person name="Nishikawa T."/>
            <person name="Kadowaki K."/>
            <person name="Sugiura M."/>
            <person name="Burr B."/>
            <person name="Sasaki T."/>
        </authorList>
    </citation>
    <scope>NUCLEOTIDE SEQUENCE [LARGE SCALE GENOMIC DNA]</scope>
    <source>
        <strain evidence="3">cv. Nipponbare</strain>
    </source>
</reference>